<comment type="catalytic activity">
    <reaction evidence="1 6">
        <text>7,8-dihydroneopterin = 6-hydroxymethyl-7,8-dihydropterin + glycolaldehyde</text>
        <dbReference type="Rhea" id="RHEA:10540"/>
        <dbReference type="ChEBI" id="CHEBI:17001"/>
        <dbReference type="ChEBI" id="CHEBI:17071"/>
        <dbReference type="ChEBI" id="CHEBI:44841"/>
        <dbReference type="EC" id="4.1.2.25"/>
    </reaction>
</comment>
<dbReference type="InterPro" id="IPR006157">
    <property type="entry name" value="FolB_dom"/>
</dbReference>
<protein>
    <recommendedName>
        <fullName evidence="6">7,8-dihydroneopterin aldolase</fullName>
        <ecNumber evidence="6">4.1.2.25</ecNumber>
    </recommendedName>
</protein>
<comment type="pathway">
    <text evidence="2 6">Cofactor biosynthesis; tetrahydrofolate biosynthesis; 2-amino-4-hydroxy-6-hydroxymethyl-7,8-dihydropteridine diphosphate from 7,8-dihydroneopterin triphosphate: step 3/4.</text>
</comment>
<dbReference type="GO" id="GO:0005737">
    <property type="term" value="C:cytoplasm"/>
    <property type="evidence" value="ECO:0007669"/>
    <property type="project" value="TreeGrafter"/>
</dbReference>
<evidence type="ECO:0000256" key="1">
    <source>
        <dbReference type="ARBA" id="ARBA00001353"/>
    </source>
</evidence>
<gene>
    <name evidence="8" type="primary">folA</name>
    <name evidence="8" type="ORF">GCM10007890_55580</name>
</gene>
<dbReference type="Pfam" id="PF02152">
    <property type="entry name" value="FolB"/>
    <property type="match status" value="1"/>
</dbReference>
<comment type="function">
    <text evidence="6">Catalyzes the conversion of 7,8-dihydroneopterin to 6-hydroxymethyl-7,8-dihydropterin.</text>
</comment>
<dbReference type="InterPro" id="IPR043133">
    <property type="entry name" value="GTP-CH-I_C/QueF"/>
</dbReference>
<dbReference type="GO" id="GO:0046654">
    <property type="term" value="P:tetrahydrofolate biosynthetic process"/>
    <property type="evidence" value="ECO:0007669"/>
    <property type="project" value="UniProtKB-UniRule"/>
</dbReference>
<dbReference type="RefSeq" id="WP_238197940.1">
    <property type="nucleotide sequence ID" value="NZ_BPQZ01000021.1"/>
</dbReference>
<dbReference type="CDD" id="cd00534">
    <property type="entry name" value="DHNA_DHNTPE"/>
    <property type="match status" value="1"/>
</dbReference>
<organism evidence="8 9">
    <name type="scientific">Methylobacterium tardum</name>
    <dbReference type="NCBI Taxonomy" id="374432"/>
    <lineage>
        <taxon>Bacteria</taxon>
        <taxon>Pseudomonadati</taxon>
        <taxon>Pseudomonadota</taxon>
        <taxon>Alphaproteobacteria</taxon>
        <taxon>Hyphomicrobiales</taxon>
        <taxon>Methylobacteriaceae</taxon>
        <taxon>Methylobacterium</taxon>
    </lineage>
</organism>
<dbReference type="EC" id="4.1.2.25" evidence="6"/>
<comment type="caution">
    <text evidence="8">The sequence shown here is derived from an EMBL/GenBank/DDBJ whole genome shotgun (WGS) entry which is preliminary data.</text>
</comment>
<evidence type="ECO:0000313" key="9">
    <source>
        <dbReference type="Proteomes" id="UP001157440"/>
    </source>
</evidence>
<dbReference type="FunFam" id="3.30.1130.10:FF:000003">
    <property type="entry name" value="7,8-dihydroneopterin aldolase"/>
    <property type="match status" value="1"/>
</dbReference>
<sequence>MGGDLIRVTRIAVFGRHGLLPEEAVLGQRFYISLEARVDLSEAGRSDAVAGTVSYADLTQIAVAISTEQRFNLIEALAEAIAASILERFARIDAITVRVDKPSAPVPAILDGVSIEITRQRGDRA</sequence>
<proteinExistence type="inferred from homology"/>
<dbReference type="Proteomes" id="UP001157440">
    <property type="component" value="Unassembled WGS sequence"/>
</dbReference>
<dbReference type="InterPro" id="IPR006156">
    <property type="entry name" value="Dihydroneopterin_aldolase"/>
</dbReference>
<dbReference type="EMBL" id="BSPL01000028">
    <property type="protein sequence ID" value="GLS73543.1"/>
    <property type="molecule type" value="Genomic_DNA"/>
</dbReference>
<evidence type="ECO:0000256" key="2">
    <source>
        <dbReference type="ARBA" id="ARBA00005013"/>
    </source>
</evidence>
<evidence type="ECO:0000256" key="3">
    <source>
        <dbReference type="ARBA" id="ARBA00005708"/>
    </source>
</evidence>
<dbReference type="NCBIfam" id="TIGR00526">
    <property type="entry name" value="folB_dom"/>
    <property type="match status" value="1"/>
</dbReference>
<comment type="similarity">
    <text evidence="3 6">Belongs to the DHNA family.</text>
</comment>
<reference evidence="9" key="1">
    <citation type="journal article" date="2019" name="Int. J. Syst. Evol. Microbiol.">
        <title>The Global Catalogue of Microorganisms (GCM) 10K type strain sequencing project: providing services to taxonomists for standard genome sequencing and annotation.</title>
        <authorList>
            <consortium name="The Broad Institute Genomics Platform"/>
            <consortium name="The Broad Institute Genome Sequencing Center for Infectious Disease"/>
            <person name="Wu L."/>
            <person name="Ma J."/>
        </authorList>
    </citation>
    <scope>NUCLEOTIDE SEQUENCE [LARGE SCALE GENOMIC DNA]</scope>
    <source>
        <strain evidence="9">NBRC 103632</strain>
    </source>
</reference>
<dbReference type="GO" id="GO:0046656">
    <property type="term" value="P:folic acid biosynthetic process"/>
    <property type="evidence" value="ECO:0007669"/>
    <property type="project" value="UniProtKB-UniRule"/>
</dbReference>
<evidence type="ECO:0000313" key="8">
    <source>
        <dbReference type="EMBL" id="GLS73543.1"/>
    </source>
</evidence>
<accession>A0AA37WWS5</accession>
<dbReference type="Gene3D" id="3.30.1130.10">
    <property type="match status" value="1"/>
</dbReference>
<name>A0AA37WWS5_9HYPH</name>
<feature type="domain" description="Dihydroneopterin aldolase/epimerase" evidence="7">
    <location>
        <begin position="6"/>
        <end position="119"/>
    </location>
</feature>
<dbReference type="SMART" id="SM00905">
    <property type="entry name" value="FolB"/>
    <property type="match status" value="1"/>
</dbReference>
<keyword evidence="5 6" id="KW-0456">Lyase</keyword>
<evidence type="ECO:0000256" key="4">
    <source>
        <dbReference type="ARBA" id="ARBA00022909"/>
    </source>
</evidence>
<evidence type="ECO:0000259" key="7">
    <source>
        <dbReference type="SMART" id="SM00905"/>
    </source>
</evidence>
<keyword evidence="4 6" id="KW-0289">Folate biosynthesis</keyword>
<dbReference type="PANTHER" id="PTHR42844:SF1">
    <property type="entry name" value="DIHYDRONEOPTERIN ALDOLASE 1-RELATED"/>
    <property type="match status" value="1"/>
</dbReference>
<keyword evidence="9" id="KW-1185">Reference proteome</keyword>
<dbReference type="PANTHER" id="PTHR42844">
    <property type="entry name" value="DIHYDRONEOPTERIN ALDOLASE 1-RELATED"/>
    <property type="match status" value="1"/>
</dbReference>
<dbReference type="AlphaFoldDB" id="A0AA37WWS5"/>
<evidence type="ECO:0000256" key="6">
    <source>
        <dbReference type="RuleBase" id="RU362079"/>
    </source>
</evidence>
<dbReference type="NCBIfam" id="TIGR00525">
    <property type="entry name" value="folB"/>
    <property type="match status" value="1"/>
</dbReference>
<evidence type="ECO:0000256" key="5">
    <source>
        <dbReference type="ARBA" id="ARBA00023239"/>
    </source>
</evidence>
<dbReference type="SUPFAM" id="SSF55620">
    <property type="entry name" value="Tetrahydrobiopterin biosynthesis enzymes-like"/>
    <property type="match status" value="1"/>
</dbReference>
<dbReference type="GO" id="GO:0004150">
    <property type="term" value="F:dihydroneopterin aldolase activity"/>
    <property type="evidence" value="ECO:0007669"/>
    <property type="project" value="UniProtKB-UniRule"/>
</dbReference>